<keyword evidence="3" id="KW-1185">Reference proteome</keyword>
<name>A0A0P0W757_ORYSJ</name>
<evidence type="ECO:0000256" key="1">
    <source>
        <dbReference type="SAM" id="MobiDB-lite"/>
    </source>
</evidence>
<dbReference type="PaxDb" id="39947-A0A0P0W757"/>
<gene>
    <name evidence="2" type="ordered locus">Os04g0159101</name>
    <name evidence="2" type="ORF">OSNPB_040159101</name>
</gene>
<reference evidence="3" key="1">
    <citation type="journal article" date="2005" name="Nature">
        <title>The map-based sequence of the rice genome.</title>
        <authorList>
            <consortium name="International rice genome sequencing project (IRGSP)"/>
            <person name="Matsumoto T."/>
            <person name="Wu J."/>
            <person name="Kanamori H."/>
            <person name="Katayose Y."/>
            <person name="Fujisawa M."/>
            <person name="Namiki N."/>
            <person name="Mizuno H."/>
            <person name="Yamamoto K."/>
            <person name="Antonio B.A."/>
            <person name="Baba T."/>
            <person name="Sakata K."/>
            <person name="Nagamura Y."/>
            <person name="Aoki H."/>
            <person name="Arikawa K."/>
            <person name="Arita K."/>
            <person name="Bito T."/>
            <person name="Chiden Y."/>
            <person name="Fujitsuka N."/>
            <person name="Fukunaka R."/>
            <person name="Hamada M."/>
            <person name="Harada C."/>
            <person name="Hayashi A."/>
            <person name="Hijishita S."/>
            <person name="Honda M."/>
            <person name="Hosokawa S."/>
            <person name="Ichikawa Y."/>
            <person name="Idonuma A."/>
            <person name="Iijima M."/>
            <person name="Ikeda M."/>
            <person name="Ikeno M."/>
            <person name="Ito K."/>
            <person name="Ito S."/>
            <person name="Ito T."/>
            <person name="Ito Y."/>
            <person name="Ito Y."/>
            <person name="Iwabuchi A."/>
            <person name="Kamiya K."/>
            <person name="Karasawa W."/>
            <person name="Kurita K."/>
            <person name="Katagiri S."/>
            <person name="Kikuta A."/>
            <person name="Kobayashi H."/>
            <person name="Kobayashi N."/>
            <person name="Machita K."/>
            <person name="Maehara T."/>
            <person name="Masukawa M."/>
            <person name="Mizubayashi T."/>
            <person name="Mukai Y."/>
            <person name="Nagasaki H."/>
            <person name="Nagata Y."/>
            <person name="Naito S."/>
            <person name="Nakashima M."/>
            <person name="Nakama Y."/>
            <person name="Nakamichi Y."/>
            <person name="Nakamura M."/>
            <person name="Meguro A."/>
            <person name="Negishi M."/>
            <person name="Ohta I."/>
            <person name="Ohta T."/>
            <person name="Okamoto M."/>
            <person name="Ono N."/>
            <person name="Saji S."/>
            <person name="Sakaguchi M."/>
            <person name="Sakai K."/>
            <person name="Shibata M."/>
            <person name="Shimokawa T."/>
            <person name="Song J."/>
            <person name="Takazaki Y."/>
            <person name="Terasawa K."/>
            <person name="Tsugane M."/>
            <person name="Tsuji K."/>
            <person name="Ueda S."/>
            <person name="Waki K."/>
            <person name="Yamagata H."/>
            <person name="Yamamoto M."/>
            <person name="Yamamoto S."/>
            <person name="Yamane H."/>
            <person name="Yoshiki S."/>
            <person name="Yoshihara R."/>
            <person name="Yukawa K."/>
            <person name="Zhong H."/>
            <person name="Yano M."/>
            <person name="Yuan Q."/>
            <person name="Ouyang S."/>
            <person name="Liu J."/>
            <person name="Jones K.M."/>
            <person name="Gansberger K."/>
            <person name="Moffat K."/>
            <person name="Hill J."/>
            <person name="Bera J."/>
            <person name="Fadrosh D."/>
            <person name="Jin S."/>
            <person name="Johri S."/>
            <person name="Kim M."/>
            <person name="Overton L."/>
            <person name="Reardon M."/>
            <person name="Tsitrin T."/>
            <person name="Vuong H."/>
            <person name="Weaver B."/>
            <person name="Ciecko A."/>
            <person name="Tallon L."/>
            <person name="Jackson J."/>
            <person name="Pai G."/>
            <person name="Aken S.V."/>
            <person name="Utterback T."/>
            <person name="Reidmuller S."/>
            <person name="Feldblyum T."/>
            <person name="Hsiao J."/>
            <person name="Zismann V."/>
            <person name="Iobst S."/>
            <person name="de Vazeille A.R."/>
            <person name="Buell C.R."/>
            <person name="Ying K."/>
            <person name="Li Y."/>
            <person name="Lu T."/>
            <person name="Huang Y."/>
            <person name="Zhao Q."/>
            <person name="Feng Q."/>
            <person name="Zhang L."/>
            <person name="Zhu J."/>
            <person name="Weng Q."/>
            <person name="Mu J."/>
            <person name="Lu Y."/>
            <person name="Fan D."/>
            <person name="Liu Y."/>
            <person name="Guan J."/>
            <person name="Zhang Y."/>
            <person name="Yu S."/>
            <person name="Liu X."/>
            <person name="Zhang Y."/>
            <person name="Hong G."/>
            <person name="Han B."/>
            <person name="Choisne N."/>
            <person name="Demange N."/>
            <person name="Orjeda G."/>
            <person name="Samain S."/>
            <person name="Cattolico L."/>
            <person name="Pelletier E."/>
            <person name="Couloux A."/>
            <person name="Segurens B."/>
            <person name="Wincker P."/>
            <person name="D'Hont A."/>
            <person name="Scarpelli C."/>
            <person name="Weissenbach J."/>
            <person name="Salanoubat M."/>
            <person name="Quetier F."/>
            <person name="Yu Y."/>
            <person name="Kim H.R."/>
            <person name="Rambo T."/>
            <person name="Currie J."/>
            <person name="Collura K."/>
            <person name="Luo M."/>
            <person name="Yang T."/>
            <person name="Ammiraju J.S.S."/>
            <person name="Engler F."/>
            <person name="Soderlund C."/>
            <person name="Wing R.A."/>
            <person name="Palmer L.E."/>
            <person name="de la Bastide M."/>
            <person name="Spiegel L."/>
            <person name="Nascimento L."/>
            <person name="Zutavern T."/>
            <person name="O'Shaughnessy A."/>
            <person name="Dike S."/>
            <person name="Dedhia N."/>
            <person name="Preston R."/>
            <person name="Balija V."/>
            <person name="McCombie W.R."/>
            <person name="Chow T."/>
            <person name="Chen H."/>
            <person name="Chung M."/>
            <person name="Chen C."/>
            <person name="Shaw J."/>
            <person name="Wu H."/>
            <person name="Hsiao K."/>
            <person name="Chao Y."/>
            <person name="Chu M."/>
            <person name="Cheng C."/>
            <person name="Hour A."/>
            <person name="Lee P."/>
            <person name="Lin S."/>
            <person name="Lin Y."/>
            <person name="Liou J."/>
            <person name="Liu S."/>
            <person name="Hsing Y."/>
            <person name="Raghuvanshi S."/>
            <person name="Mohanty A."/>
            <person name="Bharti A.K."/>
            <person name="Gaur A."/>
            <person name="Gupta V."/>
            <person name="Kumar D."/>
            <person name="Ravi V."/>
            <person name="Vij S."/>
            <person name="Kapur A."/>
            <person name="Khurana P."/>
            <person name="Khurana P."/>
            <person name="Khurana J.P."/>
            <person name="Tyagi A.K."/>
            <person name="Gaikwad K."/>
            <person name="Singh A."/>
            <person name="Dalal V."/>
            <person name="Srivastava S."/>
            <person name="Dixit A."/>
            <person name="Pal A.K."/>
            <person name="Ghazi I.A."/>
            <person name="Yadav M."/>
            <person name="Pandit A."/>
            <person name="Bhargava A."/>
            <person name="Sureshbabu K."/>
            <person name="Batra K."/>
            <person name="Sharma T.R."/>
            <person name="Mohapatra T."/>
            <person name="Singh N.K."/>
            <person name="Messing J."/>
            <person name="Nelson A.B."/>
            <person name="Fuks G."/>
            <person name="Kavchok S."/>
            <person name="Keizer G."/>
            <person name="Linton E."/>
            <person name="Llaca V."/>
            <person name="Song R."/>
            <person name="Tanyolac B."/>
            <person name="Young S."/>
            <person name="Ho-Il K."/>
            <person name="Hahn J.H."/>
            <person name="Sangsakoo G."/>
            <person name="Vanavichit A."/>
            <person name="de Mattos Luiz.A.T."/>
            <person name="Zimmer P.D."/>
            <person name="Malone G."/>
            <person name="Dellagostin O."/>
            <person name="de Oliveira A.C."/>
            <person name="Bevan M."/>
            <person name="Bancroft I."/>
            <person name="Minx P."/>
            <person name="Cordum H."/>
            <person name="Wilson R."/>
            <person name="Cheng Z."/>
            <person name="Jin W."/>
            <person name="Jiang J."/>
            <person name="Leong S.A."/>
            <person name="Iwama H."/>
            <person name="Gojobori T."/>
            <person name="Itoh T."/>
            <person name="Niimura Y."/>
            <person name="Fujii Y."/>
            <person name="Habara T."/>
            <person name="Sakai H."/>
            <person name="Sato Y."/>
            <person name="Wilson G."/>
            <person name="Kumar K."/>
            <person name="McCouch S."/>
            <person name="Juretic N."/>
            <person name="Hoen D."/>
            <person name="Wright S."/>
            <person name="Bruskiewich R."/>
            <person name="Bureau T."/>
            <person name="Miyao A."/>
            <person name="Hirochika H."/>
            <person name="Nishikawa T."/>
            <person name="Kadowaki K."/>
            <person name="Sugiura M."/>
            <person name="Burr B."/>
            <person name="Sasaki T."/>
        </authorList>
    </citation>
    <scope>NUCLEOTIDE SEQUENCE [LARGE SCALE GENOMIC DNA]</scope>
    <source>
        <strain evidence="3">cv. Nipponbare</strain>
    </source>
</reference>
<reference evidence="2 3" key="3">
    <citation type="journal article" date="2013" name="Rice">
        <title>Improvement of the Oryza sativa Nipponbare reference genome using next generation sequence and optical map data.</title>
        <authorList>
            <person name="Kawahara Y."/>
            <person name="de la Bastide M."/>
            <person name="Hamilton J.P."/>
            <person name="Kanamori H."/>
            <person name="McCombie W.R."/>
            <person name="Ouyang S."/>
            <person name="Schwartz D.C."/>
            <person name="Tanaka T."/>
            <person name="Wu J."/>
            <person name="Zhou S."/>
            <person name="Childs K.L."/>
            <person name="Davidson R.M."/>
            <person name="Lin H."/>
            <person name="Quesada-Ocampo L."/>
            <person name="Vaillancourt B."/>
            <person name="Sakai H."/>
            <person name="Lee S.S."/>
            <person name="Kim J."/>
            <person name="Numa H."/>
            <person name="Itoh T."/>
            <person name="Buell C.R."/>
            <person name="Matsumoto T."/>
        </authorList>
    </citation>
    <scope>NUCLEOTIDE SEQUENCE [LARGE SCALE GENOMIC DNA]</scope>
    <source>
        <strain evidence="3">cv. Nipponbare</strain>
    </source>
</reference>
<feature type="region of interest" description="Disordered" evidence="1">
    <location>
        <begin position="50"/>
        <end position="79"/>
    </location>
</feature>
<accession>A0A0P0W757</accession>
<organism evidence="2 3">
    <name type="scientific">Oryza sativa subsp. japonica</name>
    <name type="common">Rice</name>
    <dbReference type="NCBI Taxonomy" id="39947"/>
    <lineage>
        <taxon>Eukaryota</taxon>
        <taxon>Viridiplantae</taxon>
        <taxon>Streptophyta</taxon>
        <taxon>Embryophyta</taxon>
        <taxon>Tracheophyta</taxon>
        <taxon>Spermatophyta</taxon>
        <taxon>Magnoliopsida</taxon>
        <taxon>Liliopsida</taxon>
        <taxon>Poales</taxon>
        <taxon>Poaceae</taxon>
        <taxon>BOP clade</taxon>
        <taxon>Oryzoideae</taxon>
        <taxon>Oryzeae</taxon>
        <taxon>Oryzinae</taxon>
        <taxon>Oryza</taxon>
        <taxon>Oryza sativa</taxon>
    </lineage>
</organism>
<evidence type="ECO:0000313" key="2">
    <source>
        <dbReference type="EMBL" id="BAS87837.1"/>
    </source>
</evidence>
<dbReference type="AlphaFoldDB" id="A0A0P0W757"/>
<proteinExistence type="predicted"/>
<protein>
    <submittedName>
        <fullName evidence="2">Os04g0159101 protein</fullName>
    </submittedName>
</protein>
<feature type="compositionally biased region" description="Polar residues" evidence="1">
    <location>
        <begin position="55"/>
        <end position="66"/>
    </location>
</feature>
<dbReference type="InParanoid" id="A0A0P0W757"/>
<sequence>MSLTSRHDHTTPRQDLYAWGLHRMLEAASSPGRHDSTAPRRALQAWGMCRKPGAASSTSRHNSTTPIGRLYTPVGYTAS</sequence>
<dbReference type="Proteomes" id="UP000059680">
    <property type="component" value="Chromosome 4"/>
</dbReference>
<reference evidence="2 3" key="2">
    <citation type="journal article" date="2013" name="Plant Cell Physiol.">
        <title>Rice Annotation Project Database (RAP-DB): an integrative and interactive database for rice genomics.</title>
        <authorList>
            <person name="Sakai H."/>
            <person name="Lee S.S."/>
            <person name="Tanaka T."/>
            <person name="Numa H."/>
            <person name="Kim J."/>
            <person name="Kawahara Y."/>
            <person name="Wakimoto H."/>
            <person name="Yang C.C."/>
            <person name="Iwamoto M."/>
            <person name="Abe T."/>
            <person name="Yamada Y."/>
            <person name="Muto A."/>
            <person name="Inokuchi H."/>
            <person name="Ikemura T."/>
            <person name="Matsumoto T."/>
            <person name="Sasaki T."/>
            <person name="Itoh T."/>
        </authorList>
    </citation>
    <scope>NUCLEOTIDE SEQUENCE [LARGE SCALE GENOMIC DNA]</scope>
    <source>
        <strain evidence="3">cv. Nipponbare</strain>
    </source>
</reference>
<dbReference type="EMBL" id="AP014960">
    <property type="protein sequence ID" value="BAS87837.1"/>
    <property type="molecule type" value="Genomic_DNA"/>
</dbReference>
<evidence type="ECO:0000313" key="3">
    <source>
        <dbReference type="Proteomes" id="UP000059680"/>
    </source>
</evidence>